<dbReference type="RefSeq" id="WP_189208562.1">
    <property type="nucleotide sequence ID" value="NZ_BMRB01000001.1"/>
</dbReference>
<dbReference type="EMBL" id="BMRB01000001">
    <property type="protein sequence ID" value="GGS15284.1"/>
    <property type="molecule type" value="Genomic_DNA"/>
</dbReference>
<name>A0A918G217_9PSEU</name>
<gene>
    <name evidence="2" type="ORF">GCM10010171_04100</name>
</gene>
<comment type="caution">
    <text evidence="2">The sequence shown here is derived from an EMBL/GenBank/DDBJ whole genome shotgun (WGS) entry which is preliminary data.</text>
</comment>
<keyword evidence="1" id="KW-0732">Signal</keyword>
<dbReference type="Proteomes" id="UP000660680">
    <property type="component" value="Unassembled WGS sequence"/>
</dbReference>
<protein>
    <submittedName>
        <fullName evidence="2">Uncharacterized protein</fullName>
    </submittedName>
</protein>
<sequence>MRAIAWALALAAVPLAAGTASAEEFRDTDLSLTTDDGLQVSSVSSGARPDSSHYAKDHLIAGLQGVDMDSTSSNTEPTILGAVRSMLG</sequence>
<reference evidence="2" key="2">
    <citation type="submission" date="2020-09" db="EMBL/GenBank/DDBJ databases">
        <authorList>
            <person name="Sun Q."/>
            <person name="Ohkuma M."/>
        </authorList>
    </citation>
    <scope>NUCLEOTIDE SEQUENCE</scope>
    <source>
        <strain evidence="2">JCM 3276</strain>
    </source>
</reference>
<feature type="signal peptide" evidence="1">
    <location>
        <begin position="1"/>
        <end position="22"/>
    </location>
</feature>
<accession>A0A918G217</accession>
<proteinExistence type="predicted"/>
<evidence type="ECO:0000256" key="1">
    <source>
        <dbReference type="SAM" id="SignalP"/>
    </source>
</evidence>
<reference evidence="2" key="1">
    <citation type="journal article" date="2014" name="Int. J. Syst. Evol. Microbiol.">
        <title>Complete genome sequence of Corynebacterium casei LMG S-19264T (=DSM 44701T), isolated from a smear-ripened cheese.</title>
        <authorList>
            <consortium name="US DOE Joint Genome Institute (JGI-PGF)"/>
            <person name="Walter F."/>
            <person name="Albersmeier A."/>
            <person name="Kalinowski J."/>
            <person name="Ruckert C."/>
        </authorList>
    </citation>
    <scope>NUCLEOTIDE SEQUENCE</scope>
    <source>
        <strain evidence="2">JCM 3276</strain>
    </source>
</reference>
<evidence type="ECO:0000313" key="2">
    <source>
        <dbReference type="EMBL" id="GGS15284.1"/>
    </source>
</evidence>
<feature type="chain" id="PRO_5036745597" evidence="1">
    <location>
        <begin position="23"/>
        <end position="88"/>
    </location>
</feature>
<dbReference type="AlphaFoldDB" id="A0A918G217"/>
<evidence type="ECO:0000313" key="3">
    <source>
        <dbReference type="Proteomes" id="UP000660680"/>
    </source>
</evidence>
<keyword evidence="3" id="KW-1185">Reference proteome</keyword>
<organism evidence="2 3">
    <name type="scientific">Actinokineospora fastidiosa</name>
    <dbReference type="NCBI Taxonomy" id="1816"/>
    <lineage>
        <taxon>Bacteria</taxon>
        <taxon>Bacillati</taxon>
        <taxon>Actinomycetota</taxon>
        <taxon>Actinomycetes</taxon>
        <taxon>Pseudonocardiales</taxon>
        <taxon>Pseudonocardiaceae</taxon>
        <taxon>Actinokineospora</taxon>
    </lineage>
</organism>